<dbReference type="RefSeq" id="WP_098460120.1">
    <property type="nucleotide sequence ID" value="NZ_PDJC01000001.1"/>
</dbReference>
<evidence type="ECO:0000313" key="2">
    <source>
        <dbReference type="Proteomes" id="UP000226079"/>
    </source>
</evidence>
<dbReference type="Proteomes" id="UP000226079">
    <property type="component" value="Unassembled WGS sequence"/>
</dbReference>
<organism evidence="1 2">
    <name type="scientific">Propionicimonas paludicola</name>
    <dbReference type="NCBI Taxonomy" id="185243"/>
    <lineage>
        <taxon>Bacteria</taxon>
        <taxon>Bacillati</taxon>
        <taxon>Actinomycetota</taxon>
        <taxon>Actinomycetes</taxon>
        <taxon>Propionibacteriales</taxon>
        <taxon>Nocardioidaceae</taxon>
        <taxon>Propionicimonas</taxon>
    </lineage>
</organism>
<dbReference type="PANTHER" id="PTHR10151:SF120">
    <property type="entry name" value="BIS(5'-ADENOSYL)-TRIPHOSPHATASE"/>
    <property type="match status" value="1"/>
</dbReference>
<reference evidence="1 2" key="1">
    <citation type="submission" date="2017-10" db="EMBL/GenBank/DDBJ databases">
        <title>Sequencing the genomes of 1000 actinobacteria strains.</title>
        <authorList>
            <person name="Klenk H.-P."/>
        </authorList>
    </citation>
    <scope>NUCLEOTIDE SEQUENCE [LARGE SCALE GENOMIC DNA]</scope>
    <source>
        <strain evidence="1 2">DSM 15597</strain>
    </source>
</reference>
<gene>
    <name evidence="1" type="ORF">ATK74_1145</name>
</gene>
<sequence length="368" mass="39179">MKPRLPDYGGASLADLLPGVGAQLGVPNAVDTIGLPAAEKYLVFLVDGLGAALLDEYAEHAPYLASLRGRQLTCGVPSTTATSITSLGTGLPPGRHGLAGYSFWYPPSGQVLATLRWPAEISALDVQPQLTYFERLQDAGVATAVIAPAHFAGSGLSTAALRGPAFLPVRDESDQPRRVELAVEAMSRGQRAVGYLYERNLDHAGHERGVGSTAWLRRLAEVDALAQALRSGLSDEVVVLITGDHGMVNVPKTNRLIVEDEPELLTGVRALAGEGRLRQLMTAEPDAVAARWRDRLGEQAWVRTRAEAEAEGWFGPLSPSLAPRFGDVLVARSDDGAVMTRTLPREMSLVGMHGSLTAAEMDIPLLIG</sequence>
<name>A0A2A9CQH8_9ACTN</name>
<keyword evidence="2" id="KW-1185">Reference proteome</keyword>
<dbReference type="GO" id="GO:0016787">
    <property type="term" value="F:hydrolase activity"/>
    <property type="evidence" value="ECO:0007669"/>
    <property type="project" value="UniProtKB-ARBA"/>
</dbReference>
<dbReference type="PANTHER" id="PTHR10151">
    <property type="entry name" value="ECTONUCLEOTIDE PYROPHOSPHATASE/PHOSPHODIESTERASE"/>
    <property type="match status" value="1"/>
</dbReference>
<dbReference type="InterPro" id="IPR002591">
    <property type="entry name" value="Phosphodiest/P_Trfase"/>
</dbReference>
<proteinExistence type="predicted"/>
<dbReference type="AlphaFoldDB" id="A0A2A9CQH8"/>
<dbReference type="SUPFAM" id="SSF53649">
    <property type="entry name" value="Alkaline phosphatase-like"/>
    <property type="match status" value="1"/>
</dbReference>
<comment type="caution">
    <text evidence="1">The sequence shown here is derived from an EMBL/GenBank/DDBJ whole genome shotgun (WGS) entry which is preliminary data.</text>
</comment>
<accession>A0A2A9CQH8</accession>
<evidence type="ECO:0000313" key="1">
    <source>
        <dbReference type="EMBL" id="PFG16598.1"/>
    </source>
</evidence>
<dbReference type="InterPro" id="IPR017850">
    <property type="entry name" value="Alkaline_phosphatase_core_sf"/>
</dbReference>
<dbReference type="EMBL" id="PDJC01000001">
    <property type="protein sequence ID" value="PFG16598.1"/>
    <property type="molecule type" value="Genomic_DNA"/>
</dbReference>
<dbReference type="Gene3D" id="3.40.720.10">
    <property type="entry name" value="Alkaline Phosphatase, subunit A"/>
    <property type="match status" value="1"/>
</dbReference>
<dbReference type="Pfam" id="PF01663">
    <property type="entry name" value="Phosphodiest"/>
    <property type="match status" value="1"/>
</dbReference>
<dbReference type="OrthoDB" id="9779267at2"/>
<protein>
    <submittedName>
        <fullName evidence="1">Type I phosphodiesterase/nucleotide pyrophosphatase</fullName>
    </submittedName>
</protein>